<accession>A0AA38PEF1</accession>
<gene>
    <name evidence="3" type="ORF">F5878DRAFT_16097</name>
</gene>
<organism evidence="3 4">
    <name type="scientific">Lentinula raphanica</name>
    <dbReference type="NCBI Taxonomy" id="153919"/>
    <lineage>
        <taxon>Eukaryota</taxon>
        <taxon>Fungi</taxon>
        <taxon>Dikarya</taxon>
        <taxon>Basidiomycota</taxon>
        <taxon>Agaricomycotina</taxon>
        <taxon>Agaricomycetes</taxon>
        <taxon>Agaricomycetidae</taxon>
        <taxon>Agaricales</taxon>
        <taxon>Marasmiineae</taxon>
        <taxon>Omphalotaceae</taxon>
        <taxon>Lentinula</taxon>
    </lineage>
</organism>
<dbReference type="Proteomes" id="UP001163846">
    <property type="component" value="Unassembled WGS sequence"/>
</dbReference>
<comment type="caution">
    <text evidence="3">The sequence shown here is derived from an EMBL/GenBank/DDBJ whole genome shotgun (WGS) entry which is preliminary data.</text>
</comment>
<keyword evidence="4" id="KW-1185">Reference proteome</keyword>
<evidence type="ECO:0000313" key="3">
    <source>
        <dbReference type="EMBL" id="KAJ3841402.1"/>
    </source>
</evidence>
<feature type="signal peptide" evidence="2">
    <location>
        <begin position="1"/>
        <end position="28"/>
    </location>
</feature>
<protein>
    <submittedName>
        <fullName evidence="3">Uncharacterized protein</fullName>
    </submittedName>
</protein>
<dbReference type="EMBL" id="MU806041">
    <property type="protein sequence ID" value="KAJ3841402.1"/>
    <property type="molecule type" value="Genomic_DNA"/>
</dbReference>
<keyword evidence="2" id="KW-0732">Signal</keyword>
<feature type="chain" id="PRO_5041378616" evidence="2">
    <location>
        <begin position="29"/>
        <end position="172"/>
    </location>
</feature>
<dbReference type="AlphaFoldDB" id="A0AA38PEF1"/>
<name>A0AA38PEF1_9AGAR</name>
<proteinExistence type="predicted"/>
<sequence>MKIPFMSKSSLHMLLALVLLILALGSIASPVPPTQSPDEASPEHVPRLATLPPERRSDDPARTTHFYMFSAWITSGKNLAFQIGYGPGNNLPGPNGTDRTQRSEPSIPEVAVIHGVAPDQLYTFLTHFRSQVFHSKAQLVKMLVEGLEEKGAQFEQIPEMRTHWVSILGKLE</sequence>
<feature type="region of interest" description="Disordered" evidence="1">
    <location>
        <begin position="31"/>
        <end position="60"/>
    </location>
</feature>
<evidence type="ECO:0000256" key="1">
    <source>
        <dbReference type="SAM" id="MobiDB-lite"/>
    </source>
</evidence>
<evidence type="ECO:0000256" key="2">
    <source>
        <dbReference type="SAM" id="SignalP"/>
    </source>
</evidence>
<evidence type="ECO:0000313" key="4">
    <source>
        <dbReference type="Proteomes" id="UP001163846"/>
    </source>
</evidence>
<reference evidence="3" key="1">
    <citation type="submission" date="2022-08" db="EMBL/GenBank/DDBJ databases">
        <authorList>
            <consortium name="DOE Joint Genome Institute"/>
            <person name="Min B."/>
            <person name="Riley R."/>
            <person name="Sierra-Patev S."/>
            <person name="Naranjo-Ortiz M."/>
            <person name="Looney B."/>
            <person name="Konkel Z."/>
            <person name="Slot J.C."/>
            <person name="Sakamoto Y."/>
            <person name="Steenwyk J.L."/>
            <person name="Rokas A."/>
            <person name="Carro J."/>
            <person name="Camarero S."/>
            <person name="Ferreira P."/>
            <person name="Molpeceres G."/>
            <person name="Ruiz-Duenas F.J."/>
            <person name="Serrano A."/>
            <person name="Henrissat B."/>
            <person name="Drula E."/>
            <person name="Hughes K.W."/>
            <person name="Mata J.L."/>
            <person name="Ishikawa N.K."/>
            <person name="Vargas-Isla R."/>
            <person name="Ushijima S."/>
            <person name="Smith C.A."/>
            <person name="Ahrendt S."/>
            <person name="Andreopoulos W."/>
            <person name="He G."/>
            <person name="Labutti K."/>
            <person name="Lipzen A."/>
            <person name="Ng V."/>
            <person name="Sandor L."/>
            <person name="Barry K."/>
            <person name="Martinez A.T."/>
            <person name="Xiao Y."/>
            <person name="Gibbons J.G."/>
            <person name="Terashima K."/>
            <person name="Hibbett D.S."/>
            <person name="Grigoriev I.V."/>
        </authorList>
    </citation>
    <scope>NUCLEOTIDE SEQUENCE</scope>
    <source>
        <strain evidence="3">TFB9207</strain>
    </source>
</reference>